<evidence type="ECO:0000313" key="1">
    <source>
        <dbReference type="EMBL" id="GAA3563162.1"/>
    </source>
</evidence>
<dbReference type="Proteomes" id="UP001500689">
    <property type="component" value="Unassembled WGS sequence"/>
</dbReference>
<proteinExistence type="predicted"/>
<comment type="caution">
    <text evidence="1">The sequence shown here is derived from an EMBL/GenBank/DDBJ whole genome shotgun (WGS) entry which is preliminary data.</text>
</comment>
<name>A0ABP6XAW4_9PSEU</name>
<sequence>MGDEQSRPPGDRTGCQQFAEAEIAAEHDAACTGDRDDVVRSSEAEVLPQLVREGLGALQEERMPVVAGVGGFRRPVKGFRRSVVPSADTRSTVAPYARLWRIFAGEVDSGARIVALMPAAAAYAETDEPPFVQ</sequence>
<reference evidence="2" key="1">
    <citation type="journal article" date="2019" name="Int. J. Syst. Evol. Microbiol.">
        <title>The Global Catalogue of Microorganisms (GCM) 10K type strain sequencing project: providing services to taxonomists for standard genome sequencing and annotation.</title>
        <authorList>
            <consortium name="The Broad Institute Genomics Platform"/>
            <consortium name="The Broad Institute Genome Sequencing Center for Infectious Disease"/>
            <person name="Wu L."/>
            <person name="Ma J."/>
        </authorList>
    </citation>
    <scope>NUCLEOTIDE SEQUENCE [LARGE SCALE GENOMIC DNA]</scope>
    <source>
        <strain evidence="2">JCM 16898</strain>
    </source>
</reference>
<evidence type="ECO:0000313" key="2">
    <source>
        <dbReference type="Proteomes" id="UP001500689"/>
    </source>
</evidence>
<gene>
    <name evidence="1" type="ORF">GCM10022222_53650</name>
</gene>
<organism evidence="1 2">
    <name type="scientific">Amycolatopsis ultiminotia</name>
    <dbReference type="NCBI Taxonomy" id="543629"/>
    <lineage>
        <taxon>Bacteria</taxon>
        <taxon>Bacillati</taxon>
        <taxon>Actinomycetota</taxon>
        <taxon>Actinomycetes</taxon>
        <taxon>Pseudonocardiales</taxon>
        <taxon>Pseudonocardiaceae</taxon>
        <taxon>Amycolatopsis</taxon>
    </lineage>
</organism>
<dbReference type="EMBL" id="BAAAZN010000012">
    <property type="protein sequence ID" value="GAA3563162.1"/>
    <property type="molecule type" value="Genomic_DNA"/>
</dbReference>
<accession>A0ABP6XAW4</accession>
<protein>
    <submittedName>
        <fullName evidence="1">Uncharacterized protein</fullName>
    </submittedName>
</protein>
<keyword evidence="2" id="KW-1185">Reference proteome</keyword>